<evidence type="ECO:0000256" key="1">
    <source>
        <dbReference type="SAM" id="MobiDB-lite"/>
    </source>
</evidence>
<protein>
    <submittedName>
        <fullName evidence="3">PRC-barrel domain-containing protein</fullName>
    </submittedName>
</protein>
<dbReference type="InterPro" id="IPR027275">
    <property type="entry name" value="PRC-brl_dom"/>
</dbReference>
<dbReference type="Proteomes" id="UP000198967">
    <property type="component" value="Unassembled WGS sequence"/>
</dbReference>
<gene>
    <name evidence="3" type="ORF">SAMN05216377_114153</name>
</gene>
<keyword evidence="4" id="KW-1185">Reference proteome</keyword>
<dbReference type="Gene3D" id="3.90.50.10">
    <property type="entry name" value="Photosynthetic Reaction Center, subunit H, domain 2"/>
    <property type="match status" value="1"/>
</dbReference>
<dbReference type="GO" id="GO:0019684">
    <property type="term" value="P:photosynthesis, light reaction"/>
    <property type="evidence" value="ECO:0007669"/>
    <property type="project" value="InterPro"/>
</dbReference>
<proteinExistence type="predicted"/>
<feature type="region of interest" description="Disordered" evidence="1">
    <location>
        <begin position="96"/>
        <end position="148"/>
    </location>
</feature>
<accession>A0A1G7WK81</accession>
<dbReference type="OrthoDB" id="3712018at2"/>
<sequence>MDHTDADALVGKIVIGTGGEELGTVDAVLAEDETGELEWAVLTRAGSPTAPVPLAGSEIDGDTLAVPHDAHAVRTAPVPAAERLTPGERAALLAHYGLPGGGEHPAGRHSGREDDRAERDEVAAGADGFAAAGRPDTGEDGVPGVRSA</sequence>
<feature type="domain" description="PRC-barrel" evidence="2">
    <location>
        <begin position="6"/>
        <end position="64"/>
    </location>
</feature>
<evidence type="ECO:0000313" key="3">
    <source>
        <dbReference type="EMBL" id="SDG72268.1"/>
    </source>
</evidence>
<feature type="compositionally biased region" description="Low complexity" evidence="1">
    <location>
        <begin position="123"/>
        <end position="133"/>
    </location>
</feature>
<organism evidence="3 4">
    <name type="scientific">Pseudonocardia oroxyli</name>
    <dbReference type="NCBI Taxonomy" id="366584"/>
    <lineage>
        <taxon>Bacteria</taxon>
        <taxon>Bacillati</taxon>
        <taxon>Actinomycetota</taxon>
        <taxon>Actinomycetes</taxon>
        <taxon>Pseudonocardiales</taxon>
        <taxon>Pseudonocardiaceae</taxon>
        <taxon>Pseudonocardia</taxon>
    </lineage>
</organism>
<evidence type="ECO:0000259" key="2">
    <source>
        <dbReference type="Pfam" id="PF05239"/>
    </source>
</evidence>
<evidence type="ECO:0000313" key="4">
    <source>
        <dbReference type="Proteomes" id="UP000198967"/>
    </source>
</evidence>
<dbReference type="AlphaFoldDB" id="A0A1G7WK81"/>
<dbReference type="Pfam" id="PF05239">
    <property type="entry name" value="PRC"/>
    <property type="match status" value="1"/>
</dbReference>
<dbReference type="RefSeq" id="WP_143030142.1">
    <property type="nucleotide sequence ID" value="NZ_FNBE01000014.1"/>
</dbReference>
<reference evidence="3 4" key="1">
    <citation type="submission" date="2016-10" db="EMBL/GenBank/DDBJ databases">
        <authorList>
            <person name="de Groot N.N."/>
        </authorList>
    </citation>
    <scope>NUCLEOTIDE SEQUENCE [LARGE SCALE GENOMIC DNA]</scope>
    <source>
        <strain evidence="3 4">CGMCC 4.3143</strain>
    </source>
</reference>
<dbReference type="SUPFAM" id="SSF50346">
    <property type="entry name" value="PRC-barrel domain"/>
    <property type="match status" value="1"/>
</dbReference>
<name>A0A1G7WK81_PSEOR</name>
<feature type="compositionally biased region" description="Basic and acidic residues" evidence="1">
    <location>
        <begin position="110"/>
        <end position="122"/>
    </location>
</feature>
<dbReference type="STRING" id="366584.SAMN05216377_114153"/>
<dbReference type="GO" id="GO:0030077">
    <property type="term" value="C:plasma membrane light-harvesting complex"/>
    <property type="evidence" value="ECO:0007669"/>
    <property type="project" value="InterPro"/>
</dbReference>
<dbReference type="InterPro" id="IPR014747">
    <property type="entry name" value="Bac_photo_RC_H_C"/>
</dbReference>
<dbReference type="EMBL" id="FNBE01000014">
    <property type="protein sequence ID" value="SDG72268.1"/>
    <property type="molecule type" value="Genomic_DNA"/>
</dbReference>
<dbReference type="InterPro" id="IPR011033">
    <property type="entry name" value="PRC_barrel-like_sf"/>
</dbReference>